<evidence type="ECO:0000256" key="3">
    <source>
        <dbReference type="ARBA" id="ARBA00022679"/>
    </source>
</evidence>
<accession>A0ABR9NK91</accession>
<dbReference type="Proteomes" id="UP000619170">
    <property type="component" value="Unassembled WGS sequence"/>
</dbReference>
<evidence type="ECO:0000256" key="4">
    <source>
        <dbReference type="ARBA" id="ARBA00022691"/>
    </source>
</evidence>
<keyword evidence="4" id="KW-0949">S-adenosyl-L-methionine</keyword>
<gene>
    <name evidence="11" type="ORF">IIQ43_12460</name>
</gene>
<keyword evidence="2" id="KW-0489">Methyltransferase</keyword>
<name>A0ABR9NK91_9GAMM</name>
<evidence type="ECO:0000259" key="10">
    <source>
        <dbReference type="Pfam" id="PF01555"/>
    </source>
</evidence>
<comment type="similarity">
    <text evidence="1">Belongs to the N(4)/N(6)-methyltransferase family. N(4) subfamily.</text>
</comment>
<dbReference type="PRINTS" id="PR00508">
    <property type="entry name" value="S21N4MTFRASE"/>
</dbReference>
<dbReference type="InterPro" id="IPR017985">
    <property type="entry name" value="MeTrfase_CN4_CS"/>
</dbReference>
<dbReference type="PROSITE" id="PS00093">
    <property type="entry name" value="N4_MTASE"/>
    <property type="match status" value="1"/>
</dbReference>
<evidence type="ECO:0000256" key="8">
    <source>
        <dbReference type="RuleBase" id="RU362026"/>
    </source>
</evidence>
<keyword evidence="3" id="KW-0808">Transferase</keyword>
<dbReference type="InterPro" id="IPR002941">
    <property type="entry name" value="DNA_methylase_N4/N6"/>
</dbReference>
<dbReference type="PANTHER" id="PTHR13370:SF3">
    <property type="entry name" value="TRNA (GUANINE(10)-N2)-METHYLTRANSFERASE HOMOLOG"/>
    <property type="match status" value="1"/>
</dbReference>
<keyword evidence="6" id="KW-0238">DNA-binding</keyword>
<proteinExistence type="inferred from homology"/>
<dbReference type="EC" id="2.1.1.-" evidence="8"/>
<comment type="caution">
    <text evidence="11">The sequence shown here is derived from an EMBL/GenBank/DDBJ whole genome shotgun (WGS) entry which is preliminary data.</text>
</comment>
<comment type="catalytic activity">
    <reaction evidence="7">
        <text>a 2'-deoxycytidine in DNA + S-adenosyl-L-methionine = an N(4)-methyl-2'-deoxycytidine in DNA + S-adenosyl-L-homocysteine + H(+)</text>
        <dbReference type="Rhea" id="RHEA:16857"/>
        <dbReference type="Rhea" id="RHEA-COMP:11369"/>
        <dbReference type="Rhea" id="RHEA-COMP:13674"/>
        <dbReference type="ChEBI" id="CHEBI:15378"/>
        <dbReference type="ChEBI" id="CHEBI:57856"/>
        <dbReference type="ChEBI" id="CHEBI:59789"/>
        <dbReference type="ChEBI" id="CHEBI:85452"/>
        <dbReference type="ChEBI" id="CHEBI:137933"/>
        <dbReference type="EC" id="2.1.1.113"/>
    </reaction>
</comment>
<evidence type="ECO:0000256" key="1">
    <source>
        <dbReference type="ARBA" id="ARBA00010203"/>
    </source>
</evidence>
<evidence type="ECO:0000256" key="9">
    <source>
        <dbReference type="SAM" id="MobiDB-lite"/>
    </source>
</evidence>
<evidence type="ECO:0000313" key="11">
    <source>
        <dbReference type="EMBL" id="MBE2165336.1"/>
    </source>
</evidence>
<evidence type="ECO:0000256" key="7">
    <source>
        <dbReference type="ARBA" id="ARBA00049120"/>
    </source>
</evidence>
<reference evidence="12" key="2">
    <citation type="submission" date="2023-07" db="EMBL/GenBank/DDBJ databases">
        <title>Acinetobacter oleivorans assembled AC1583.</title>
        <authorList>
            <person name="Yeo C.C."/>
        </authorList>
    </citation>
    <scope>NUCLEOTIDE SEQUENCE [LARGE SCALE GENOMIC DNA]</scope>
    <source>
        <strain evidence="12">AC1583</strain>
    </source>
</reference>
<evidence type="ECO:0000256" key="2">
    <source>
        <dbReference type="ARBA" id="ARBA00022603"/>
    </source>
</evidence>
<feature type="domain" description="DNA methylase N-4/N-6" evidence="10">
    <location>
        <begin position="24"/>
        <end position="334"/>
    </location>
</feature>
<dbReference type="InterPro" id="IPR001091">
    <property type="entry name" value="RM_Methyltransferase"/>
</dbReference>
<keyword evidence="5" id="KW-0680">Restriction system</keyword>
<evidence type="ECO:0000256" key="5">
    <source>
        <dbReference type="ARBA" id="ARBA00022747"/>
    </source>
</evidence>
<dbReference type="SUPFAM" id="SSF53335">
    <property type="entry name" value="S-adenosyl-L-methionine-dependent methyltransferases"/>
    <property type="match status" value="1"/>
</dbReference>
<feature type="region of interest" description="Disordered" evidence="9">
    <location>
        <begin position="224"/>
        <end position="254"/>
    </location>
</feature>
<dbReference type="InterPro" id="IPR029063">
    <property type="entry name" value="SAM-dependent_MTases_sf"/>
</dbReference>
<dbReference type="Pfam" id="PF01555">
    <property type="entry name" value="N6_N4_Mtase"/>
    <property type="match status" value="1"/>
</dbReference>
<protein>
    <recommendedName>
        <fullName evidence="8">Methyltransferase</fullName>
        <ecNumber evidence="8">2.1.1.-</ecNumber>
    </recommendedName>
</protein>
<dbReference type="EMBL" id="JADAZL010000006">
    <property type="protein sequence ID" value="MBE2165336.1"/>
    <property type="molecule type" value="Genomic_DNA"/>
</dbReference>
<reference evidence="11 12" key="1">
    <citation type="submission" date="2020-10" db="EMBL/GenBank/DDBJ databases">
        <authorList>
            <person name="Mohd Rani F."/>
        </authorList>
    </citation>
    <scope>NUCLEOTIDE SEQUENCE [LARGE SCALE GENOMIC DNA]</scope>
    <source>
        <strain evidence="11 12">AC1583</strain>
    </source>
</reference>
<dbReference type="Gene3D" id="3.40.50.150">
    <property type="entry name" value="Vaccinia Virus protein VP39"/>
    <property type="match status" value="1"/>
</dbReference>
<keyword evidence="12" id="KW-1185">Reference proteome</keyword>
<organism evidence="11 12">
    <name type="scientific">Acinetobacter oleivorans</name>
    <dbReference type="NCBI Taxonomy" id="1148157"/>
    <lineage>
        <taxon>Bacteria</taxon>
        <taxon>Pseudomonadati</taxon>
        <taxon>Pseudomonadota</taxon>
        <taxon>Gammaproteobacteria</taxon>
        <taxon>Moraxellales</taxon>
        <taxon>Moraxellaceae</taxon>
        <taxon>Acinetobacter</taxon>
    </lineage>
</organism>
<evidence type="ECO:0000256" key="6">
    <source>
        <dbReference type="ARBA" id="ARBA00023125"/>
    </source>
</evidence>
<dbReference type="RefSeq" id="WP_192834489.1">
    <property type="nucleotide sequence ID" value="NZ_JADAZL010000006.1"/>
</dbReference>
<evidence type="ECO:0000313" key="12">
    <source>
        <dbReference type="Proteomes" id="UP000619170"/>
    </source>
</evidence>
<sequence>MNKILFGDCRTLMAQMIQEGLKAQTCVTSPPYFGLRDYGVDGQLGLESTVDEYVQNMVEVFRLVRELLHEDGTLWLNLGDSYAGSGRGMTRTGLNDGKNPKTKGLILPKQNAAQSNLKPKDLIGIPWKVAFALQADGWYLRQDIIWHKPNPMPESITDRCTKAHEYIFLFSKSRRYYFDHVAIKEPVAESSIKRLSQNLDDQQGSDRVVNKHNGPMKAVYSRSSRDSFKRSNSKRAVAHHNQSMGTHRADREESNYDLLTRNKRSVWQVSTKPYKGAHFATFPMDLIEPCILAGSRDKDVVFDPFMGSGTTAAVAKKLQRKYLGCELNPAYEHLQKERLSQIQEQSNMELPLEEVSHV</sequence>
<dbReference type="PANTHER" id="PTHR13370">
    <property type="entry name" value="RNA METHYLASE-RELATED"/>
    <property type="match status" value="1"/>
</dbReference>